<gene>
    <name evidence="1" type="ORF">CEK00_04565</name>
</gene>
<protein>
    <submittedName>
        <fullName evidence="1">Uncharacterized protein</fullName>
    </submittedName>
</protein>
<organism evidence="1 2">
    <name type="scientific">Stenotrophomonas maltophilia</name>
    <name type="common">Pseudomonas maltophilia</name>
    <name type="synonym">Xanthomonas maltophilia</name>
    <dbReference type="NCBI Taxonomy" id="40324"/>
    <lineage>
        <taxon>Bacteria</taxon>
        <taxon>Pseudomonadati</taxon>
        <taxon>Pseudomonadota</taxon>
        <taxon>Gammaproteobacteria</taxon>
        <taxon>Lysobacterales</taxon>
        <taxon>Lysobacteraceae</taxon>
        <taxon>Stenotrophomonas</taxon>
        <taxon>Stenotrophomonas maltophilia group</taxon>
    </lineage>
</organism>
<dbReference type="EMBL" id="NJGC01000004">
    <property type="protein sequence ID" value="PAM73340.1"/>
    <property type="molecule type" value="Genomic_DNA"/>
</dbReference>
<accession>A0A270NNQ1</accession>
<proteinExistence type="predicted"/>
<comment type="caution">
    <text evidence="1">The sequence shown here is derived from an EMBL/GenBank/DDBJ whole genome shotgun (WGS) entry which is preliminary data.</text>
</comment>
<evidence type="ECO:0000313" key="2">
    <source>
        <dbReference type="Proteomes" id="UP000216433"/>
    </source>
</evidence>
<reference evidence="1 2" key="1">
    <citation type="submission" date="2017-06" db="EMBL/GenBank/DDBJ databases">
        <title>Genome sequencing and assembly of Stenotrophomonas maltophilia DF07.</title>
        <authorList>
            <person name="Iyer R."/>
        </authorList>
    </citation>
    <scope>NUCLEOTIDE SEQUENCE [LARGE SCALE GENOMIC DNA]</scope>
    <source>
        <strain evidence="1 2">DF07</strain>
    </source>
</reference>
<dbReference type="Proteomes" id="UP000216433">
    <property type="component" value="Unassembled WGS sequence"/>
</dbReference>
<name>A0A270NNQ1_STEMA</name>
<evidence type="ECO:0000313" key="1">
    <source>
        <dbReference type="EMBL" id="PAM73340.1"/>
    </source>
</evidence>
<sequence>MLTIAGAATAIRILPSMSLPESFYWTTSSAGKADEPLTVIACEGVWLVSMSQRVDDNTWIASLDRHRHGPGGPFRRCSSYEQGRAGAEMWVARHEARLRQDVAEISRWREAVRANRLAKETLKRPFAWME</sequence>
<dbReference type="AlphaFoldDB" id="A0A270NNQ1"/>